<dbReference type="CDD" id="cd00093">
    <property type="entry name" value="HTH_XRE"/>
    <property type="match status" value="1"/>
</dbReference>
<dbReference type="PROSITE" id="PS50943">
    <property type="entry name" value="HTH_CROC1"/>
    <property type="match status" value="1"/>
</dbReference>
<proteinExistence type="predicted"/>
<dbReference type="Pfam" id="PF01381">
    <property type="entry name" value="HTH_3"/>
    <property type="match status" value="1"/>
</dbReference>
<reference evidence="3 4" key="1">
    <citation type="submission" date="2019-02" db="EMBL/GenBank/DDBJ databases">
        <title>Deep-cultivation of Planctomycetes and their phenomic and genomic characterization uncovers novel biology.</title>
        <authorList>
            <person name="Wiegand S."/>
            <person name="Jogler M."/>
            <person name="Boedeker C."/>
            <person name="Pinto D."/>
            <person name="Vollmers J."/>
            <person name="Rivas-Marin E."/>
            <person name="Kohn T."/>
            <person name="Peeters S.H."/>
            <person name="Heuer A."/>
            <person name="Rast P."/>
            <person name="Oberbeckmann S."/>
            <person name="Bunk B."/>
            <person name="Jeske O."/>
            <person name="Meyerdierks A."/>
            <person name="Storesund J.E."/>
            <person name="Kallscheuer N."/>
            <person name="Luecker S."/>
            <person name="Lage O.M."/>
            <person name="Pohl T."/>
            <person name="Merkel B.J."/>
            <person name="Hornburger P."/>
            <person name="Mueller R.-W."/>
            <person name="Bruemmer F."/>
            <person name="Labrenz M."/>
            <person name="Spormann A.M."/>
            <person name="Op Den Camp H."/>
            <person name="Overmann J."/>
            <person name="Amann R."/>
            <person name="Jetten M.S.M."/>
            <person name="Mascher T."/>
            <person name="Medema M.H."/>
            <person name="Devos D.P."/>
            <person name="Kaster A.-K."/>
            <person name="Ovreas L."/>
            <person name="Rohde M."/>
            <person name="Galperin M.Y."/>
            <person name="Jogler C."/>
        </authorList>
    </citation>
    <scope>NUCLEOTIDE SEQUENCE [LARGE SCALE GENOMIC DNA]</scope>
    <source>
        <strain evidence="3 4">Pla111</strain>
    </source>
</reference>
<dbReference type="AlphaFoldDB" id="A0A5C5W9H9"/>
<dbReference type="RefSeq" id="WP_146571768.1">
    <property type="nucleotide sequence ID" value="NZ_SJPH01000002.1"/>
</dbReference>
<keyword evidence="4" id="KW-1185">Reference proteome</keyword>
<dbReference type="Gene3D" id="1.10.260.40">
    <property type="entry name" value="lambda repressor-like DNA-binding domains"/>
    <property type="match status" value="1"/>
</dbReference>
<sequence length="200" mass="22055">MNATDSYTMGGSFVPGPLAGGTAPERSEIAPSTSPATSPVPQPSGKPTKRRFHRIAKIRQQQGLSVRSAARRMGVPMEQVRREEKPDANLSLADLIRWQEALEVPLIDLLVEDTGPLSAPVMARARWLRLMKTVKALMESNASEGVTRMAEMLQQQVLEVMPELDDVTAWHSVGQRRTQDESGRIAERPVSRTFASDALR</sequence>
<organism evidence="3 4">
    <name type="scientific">Botrimarina hoheduenensis</name>
    <dbReference type="NCBI Taxonomy" id="2528000"/>
    <lineage>
        <taxon>Bacteria</taxon>
        <taxon>Pseudomonadati</taxon>
        <taxon>Planctomycetota</taxon>
        <taxon>Planctomycetia</taxon>
        <taxon>Pirellulales</taxon>
        <taxon>Lacipirellulaceae</taxon>
        <taxon>Botrimarina</taxon>
    </lineage>
</organism>
<dbReference type="InterPro" id="IPR001387">
    <property type="entry name" value="Cro/C1-type_HTH"/>
</dbReference>
<dbReference type="InterPro" id="IPR010982">
    <property type="entry name" value="Lambda_DNA-bd_dom_sf"/>
</dbReference>
<dbReference type="GO" id="GO:0003677">
    <property type="term" value="F:DNA binding"/>
    <property type="evidence" value="ECO:0007669"/>
    <property type="project" value="InterPro"/>
</dbReference>
<dbReference type="OrthoDB" id="276462at2"/>
<dbReference type="SUPFAM" id="SSF47413">
    <property type="entry name" value="lambda repressor-like DNA-binding domains"/>
    <property type="match status" value="1"/>
</dbReference>
<evidence type="ECO:0000313" key="4">
    <source>
        <dbReference type="Proteomes" id="UP000318995"/>
    </source>
</evidence>
<evidence type="ECO:0000259" key="2">
    <source>
        <dbReference type="PROSITE" id="PS50943"/>
    </source>
</evidence>
<gene>
    <name evidence="3" type="ORF">Pla111_08870</name>
</gene>
<feature type="domain" description="HTH cro/C1-type" evidence="2">
    <location>
        <begin position="55"/>
        <end position="109"/>
    </location>
</feature>
<evidence type="ECO:0000313" key="3">
    <source>
        <dbReference type="EMBL" id="TWT47274.1"/>
    </source>
</evidence>
<name>A0A5C5W9H9_9BACT</name>
<protein>
    <recommendedName>
        <fullName evidence="2">HTH cro/C1-type domain-containing protein</fullName>
    </recommendedName>
</protein>
<feature type="region of interest" description="Disordered" evidence="1">
    <location>
        <begin position="1"/>
        <end position="50"/>
    </location>
</feature>
<feature type="region of interest" description="Disordered" evidence="1">
    <location>
        <begin position="173"/>
        <end position="200"/>
    </location>
</feature>
<evidence type="ECO:0000256" key="1">
    <source>
        <dbReference type="SAM" id="MobiDB-lite"/>
    </source>
</evidence>
<feature type="compositionally biased region" description="Basic and acidic residues" evidence="1">
    <location>
        <begin position="177"/>
        <end position="190"/>
    </location>
</feature>
<accession>A0A5C5W9H9</accession>
<dbReference type="EMBL" id="SJPH01000002">
    <property type="protein sequence ID" value="TWT47274.1"/>
    <property type="molecule type" value="Genomic_DNA"/>
</dbReference>
<dbReference type="Proteomes" id="UP000318995">
    <property type="component" value="Unassembled WGS sequence"/>
</dbReference>
<comment type="caution">
    <text evidence="3">The sequence shown here is derived from an EMBL/GenBank/DDBJ whole genome shotgun (WGS) entry which is preliminary data.</text>
</comment>
<dbReference type="SMART" id="SM00530">
    <property type="entry name" value="HTH_XRE"/>
    <property type="match status" value="1"/>
</dbReference>